<gene>
    <name evidence="1" type="ordered locus">DGo_PF0043</name>
</gene>
<keyword evidence="2" id="KW-1185">Reference proteome</keyword>
<dbReference type="Proteomes" id="UP000007575">
    <property type="component" value="Plasmid P6"/>
</dbReference>
<dbReference type="Gene3D" id="3.30.460.40">
    <property type="match status" value="1"/>
</dbReference>
<dbReference type="InterPro" id="IPR014942">
    <property type="entry name" value="AbiEii"/>
</dbReference>
<dbReference type="AlphaFoldDB" id="H8H419"/>
<dbReference type="OrthoDB" id="4084402at2"/>
<organism evidence="1 2">
    <name type="scientific">Deinococcus gobiensis (strain DSM 21396 / JCM 16679 / CGMCC 1.7299 / I-0)</name>
    <dbReference type="NCBI Taxonomy" id="745776"/>
    <lineage>
        <taxon>Bacteria</taxon>
        <taxon>Thermotogati</taxon>
        <taxon>Deinococcota</taxon>
        <taxon>Deinococci</taxon>
        <taxon>Deinococcales</taxon>
        <taxon>Deinococcaceae</taxon>
        <taxon>Deinococcus</taxon>
    </lineage>
</organism>
<protein>
    <recommendedName>
        <fullName evidence="3">Nucleotidyl transferase AbiEii/AbiGii toxin family protein</fullName>
    </recommendedName>
</protein>
<dbReference type="EMBL" id="CP002197">
    <property type="protein sequence ID" value="AFD28266.1"/>
    <property type="molecule type" value="Genomic_DNA"/>
</dbReference>
<evidence type="ECO:0000313" key="1">
    <source>
        <dbReference type="EMBL" id="AFD28266.1"/>
    </source>
</evidence>
<dbReference type="KEGG" id="dgo:DGo_PF0043"/>
<accession>H8H419</accession>
<proteinExistence type="predicted"/>
<dbReference type="Pfam" id="PF08843">
    <property type="entry name" value="AbiEii"/>
    <property type="match status" value="1"/>
</dbReference>
<sequence>MRYTTAAAFRRALDDRLSRQGLVDGMDVSRLQRQVTYERFLARLFRVTGDTWVLKGGYALELRLGGQARATKDLDFLAPLEADLLDTLQETAEQNLGDHFEFQVELPRKGRLTGPPEGGQRFRVTGRLDGRPYATFSVDVGQGDLLLSPLDQLPARVDVTFAGLPEETFPIYPRAEHFAEKLHAYTRPRSSGENTRVKDLLDLSLLLSDPAFPPAQAVAKTVRAVFEHYGTHPVPQVIPLPPRTWQDTYQETAQELQHPVTDMDEAVREIQRFLQSGHSTL</sequence>
<dbReference type="PATRIC" id="fig|745776.4.peg.4121"/>
<evidence type="ECO:0000313" key="2">
    <source>
        <dbReference type="Proteomes" id="UP000007575"/>
    </source>
</evidence>
<reference evidence="1 2" key="1">
    <citation type="journal article" date="2012" name="PLoS ONE">
        <title>Genome sequence and transcriptome analysis of the radioresistant bacterium Deinococcus gobiensis: insights into the extreme environmental adaptations.</title>
        <authorList>
            <person name="Yuan M."/>
            <person name="Chen M."/>
            <person name="Zhang W."/>
            <person name="Lu W."/>
            <person name="Wang J."/>
            <person name="Yang M."/>
            <person name="Zhao P."/>
            <person name="Tang R."/>
            <person name="Li X."/>
            <person name="Hao Y."/>
            <person name="Zhou Z."/>
            <person name="Zhan Y."/>
            <person name="Yu H."/>
            <person name="Teng C."/>
            <person name="Yan Y."/>
            <person name="Ping S."/>
            <person name="Wang Y."/>
            <person name="Lin M."/>
        </authorList>
    </citation>
    <scope>NUCLEOTIDE SEQUENCE [LARGE SCALE GENOMIC DNA]</scope>
    <source>
        <strain evidence="2">DSM 21396 / JCM 16679 / CGMCC 1.7299 / I-0</strain>
        <plasmid evidence="1">P6</plasmid>
    </source>
</reference>
<dbReference type="HOGENOM" id="CLU_069582_1_0_0"/>
<geneLocation type="plasmid" evidence="1 2">
    <name>P6</name>
</geneLocation>
<evidence type="ECO:0008006" key="3">
    <source>
        <dbReference type="Google" id="ProtNLM"/>
    </source>
</evidence>
<name>H8H419_DEIGI</name>
<dbReference type="RefSeq" id="WP_014686997.1">
    <property type="nucleotide sequence ID" value="NC_017793.1"/>
</dbReference>
<keyword evidence="1" id="KW-0614">Plasmid</keyword>